<proteinExistence type="predicted"/>
<evidence type="ECO:0000313" key="2">
    <source>
        <dbReference type="EMBL" id="MBD7956688.1"/>
    </source>
</evidence>
<dbReference type="PANTHER" id="PTHR34310">
    <property type="entry name" value="DUF427 DOMAIN PROTEIN (AFU_ORTHOLOGUE AFUA_3G02220)"/>
    <property type="match status" value="1"/>
</dbReference>
<gene>
    <name evidence="2" type="ORF">H9651_03460</name>
</gene>
<keyword evidence="3" id="KW-1185">Reference proteome</keyword>
<dbReference type="Gene3D" id="2.170.150.40">
    <property type="entry name" value="Domain of unknown function (DUF427)"/>
    <property type="match status" value="1"/>
</dbReference>
<sequence>MALGMDEWSMSQLGSLRWAEARRRVRARAAGETIADSMSARLVWEPHRVVPSYAVPIAHFQVPLTDPRAISPVAPPRPWLDPDDAFAMHTTPGTAWTLLTAGGPLVDAAFTLDDPDLADFAIIDWAAMAEWIEEQQVVVAHPHDPFQRIDCLRSDRHVVVSVGDVVLADSRHPILLLETHLPPRWYLPPDDVRLERLEPSPTSTVCAYKGQASYFSARVHGTVIQDAAWTYRHPLHDGGPVREMICFYDDRVSVRVG</sequence>
<name>A0ABR8RZQ5_9MICO</name>
<dbReference type="EMBL" id="JACSQP010000002">
    <property type="protein sequence ID" value="MBD7956688.1"/>
    <property type="molecule type" value="Genomic_DNA"/>
</dbReference>
<reference evidence="2 3" key="1">
    <citation type="submission" date="2020-08" db="EMBL/GenBank/DDBJ databases">
        <title>A Genomic Blueprint of the Chicken Gut Microbiome.</title>
        <authorList>
            <person name="Gilroy R."/>
            <person name="Ravi A."/>
            <person name="Getino M."/>
            <person name="Pursley I."/>
            <person name="Horton D.L."/>
            <person name="Alikhan N.-F."/>
            <person name="Baker D."/>
            <person name="Gharbi K."/>
            <person name="Hall N."/>
            <person name="Watson M."/>
            <person name="Adriaenssens E.M."/>
            <person name="Foster-Nyarko E."/>
            <person name="Jarju S."/>
            <person name="Secka A."/>
            <person name="Antonio M."/>
            <person name="Oren A."/>
            <person name="Chaudhuri R."/>
            <person name="La Ragione R.M."/>
            <person name="Hildebrand F."/>
            <person name="Pallen M.J."/>
        </authorList>
    </citation>
    <scope>NUCLEOTIDE SEQUENCE [LARGE SCALE GENOMIC DNA]</scope>
    <source>
        <strain evidence="2 3">Sa4CUA7</strain>
    </source>
</reference>
<feature type="domain" description="DUF427" evidence="1">
    <location>
        <begin position="158"/>
        <end position="249"/>
    </location>
</feature>
<dbReference type="InterPro" id="IPR038694">
    <property type="entry name" value="DUF427_sf"/>
</dbReference>
<accession>A0ABR8RZQ5</accession>
<comment type="caution">
    <text evidence="2">The sequence shown here is derived from an EMBL/GenBank/DDBJ whole genome shotgun (WGS) entry which is preliminary data.</text>
</comment>
<dbReference type="Pfam" id="PF04248">
    <property type="entry name" value="NTP_transf_9"/>
    <property type="match status" value="1"/>
</dbReference>
<dbReference type="PANTHER" id="PTHR34310:SF9">
    <property type="entry name" value="BLR5716 PROTEIN"/>
    <property type="match status" value="1"/>
</dbReference>
<protein>
    <submittedName>
        <fullName evidence="2">DUF427 domain-containing protein</fullName>
    </submittedName>
</protein>
<organism evidence="2 3">
    <name type="scientific">Microbacterium pullorum</name>
    <dbReference type="NCBI Taxonomy" id="2762236"/>
    <lineage>
        <taxon>Bacteria</taxon>
        <taxon>Bacillati</taxon>
        <taxon>Actinomycetota</taxon>
        <taxon>Actinomycetes</taxon>
        <taxon>Micrococcales</taxon>
        <taxon>Microbacteriaceae</taxon>
        <taxon>Microbacterium</taxon>
    </lineage>
</organism>
<evidence type="ECO:0000259" key="1">
    <source>
        <dbReference type="Pfam" id="PF04248"/>
    </source>
</evidence>
<evidence type="ECO:0000313" key="3">
    <source>
        <dbReference type="Proteomes" id="UP000648352"/>
    </source>
</evidence>
<dbReference type="InterPro" id="IPR007361">
    <property type="entry name" value="DUF427"/>
</dbReference>
<dbReference type="Proteomes" id="UP000648352">
    <property type="component" value="Unassembled WGS sequence"/>
</dbReference>